<dbReference type="EMBL" id="JAVDPY010000005">
    <property type="protein sequence ID" value="MDR6334448.1"/>
    <property type="molecule type" value="Genomic_DNA"/>
</dbReference>
<name>A0ABU1KHY5_XANFL</name>
<dbReference type="Pfam" id="PF13343">
    <property type="entry name" value="SBP_bac_6"/>
    <property type="match status" value="1"/>
</dbReference>
<comment type="caution">
    <text evidence="4">The sequence shown here is derived from an EMBL/GenBank/DDBJ whole genome shotgun (WGS) entry which is preliminary data.</text>
</comment>
<feature type="signal peptide" evidence="3">
    <location>
        <begin position="1"/>
        <end position="25"/>
    </location>
</feature>
<dbReference type="PIRSF" id="PIRSF002825">
    <property type="entry name" value="CfbpA"/>
    <property type="match status" value="1"/>
</dbReference>
<evidence type="ECO:0000313" key="4">
    <source>
        <dbReference type="EMBL" id="MDR6334448.1"/>
    </source>
</evidence>
<evidence type="ECO:0000256" key="1">
    <source>
        <dbReference type="ARBA" id="ARBA00008520"/>
    </source>
</evidence>
<gene>
    <name evidence="4" type="ORF">GGQ86_002930</name>
</gene>
<evidence type="ECO:0000256" key="3">
    <source>
        <dbReference type="SAM" id="SignalP"/>
    </source>
</evidence>
<dbReference type="Gene3D" id="3.40.190.10">
    <property type="entry name" value="Periplasmic binding protein-like II"/>
    <property type="match status" value="2"/>
</dbReference>
<dbReference type="RefSeq" id="WP_281808384.1">
    <property type="nucleotide sequence ID" value="NZ_BSDO01000004.1"/>
</dbReference>
<accession>A0ABU1KHY5</accession>
<dbReference type="PANTHER" id="PTHR30006">
    <property type="entry name" value="THIAMINE-BINDING PERIPLASMIC PROTEIN-RELATED"/>
    <property type="match status" value="1"/>
</dbReference>
<dbReference type="GeneID" id="95763990"/>
<protein>
    <submittedName>
        <fullName evidence="4">Iron(III) transport system substrate-binding protein</fullName>
    </submittedName>
</protein>
<dbReference type="InterPro" id="IPR026045">
    <property type="entry name" value="Ferric-bd"/>
</dbReference>
<sequence>MGRLHLLRSLFAGGALLVTAQGASAQQVVNVYTTREPGLAAPLFEAFTKATGIEVKSVFIKDGLAERVKAEGASSPADVLMTVDVGNLLDVVDAGITQPVTSPALSAIPANLRDPAGNWYALSLRARLVYAAKDEVKLSAITYEDLADPKWKGKICIRSGQHPYNVGLVAAYIVHHGEEKAEAWLRGLKANLARKPAGGDREGARDILGGICDLAVGNSYYVGLMRSGKGGADQKKWGDDINVLLPTFQGGGTHVNVSGAAVAKNAPHKDAAVKLLEFAVSPEMQAIYAKQNLEYPVIAAAEVDPIIGALGPLKVDPIPLVDIAKNRKRASELIDKVGFDN</sequence>
<proteinExistence type="inferred from homology"/>
<evidence type="ECO:0000256" key="2">
    <source>
        <dbReference type="ARBA" id="ARBA00022729"/>
    </source>
</evidence>
<dbReference type="Proteomes" id="UP001245370">
    <property type="component" value="Unassembled WGS sequence"/>
</dbReference>
<keyword evidence="2 3" id="KW-0732">Signal</keyword>
<keyword evidence="5" id="KW-1185">Reference proteome</keyword>
<evidence type="ECO:0000313" key="5">
    <source>
        <dbReference type="Proteomes" id="UP001245370"/>
    </source>
</evidence>
<organism evidence="4 5">
    <name type="scientific">Xanthobacter flavus</name>
    <dbReference type="NCBI Taxonomy" id="281"/>
    <lineage>
        <taxon>Bacteria</taxon>
        <taxon>Pseudomonadati</taxon>
        <taxon>Pseudomonadota</taxon>
        <taxon>Alphaproteobacteria</taxon>
        <taxon>Hyphomicrobiales</taxon>
        <taxon>Xanthobacteraceae</taxon>
        <taxon>Xanthobacter</taxon>
    </lineage>
</organism>
<comment type="similarity">
    <text evidence="1">Belongs to the bacterial solute-binding protein 1 family.</text>
</comment>
<dbReference type="SUPFAM" id="SSF53850">
    <property type="entry name" value="Periplasmic binding protein-like II"/>
    <property type="match status" value="1"/>
</dbReference>
<reference evidence="4 5" key="1">
    <citation type="submission" date="2023-07" db="EMBL/GenBank/DDBJ databases">
        <title>Genomic Encyclopedia of Type Strains, Phase IV (KMG-IV): sequencing the most valuable type-strain genomes for metagenomic binning, comparative biology and taxonomic classification.</title>
        <authorList>
            <person name="Goeker M."/>
        </authorList>
    </citation>
    <scope>NUCLEOTIDE SEQUENCE [LARGE SCALE GENOMIC DNA]</scope>
    <source>
        <strain evidence="4 5">DSM 338</strain>
    </source>
</reference>
<feature type="chain" id="PRO_5045960343" evidence="3">
    <location>
        <begin position="26"/>
        <end position="341"/>
    </location>
</feature>
<dbReference type="PANTHER" id="PTHR30006:SF15">
    <property type="entry name" value="IRON-UTILIZATION PERIPLASMIC PROTEIN"/>
    <property type="match status" value="1"/>
</dbReference>